<dbReference type="Proteomes" id="UP000743370">
    <property type="component" value="Unassembled WGS sequence"/>
</dbReference>
<reference evidence="6" key="1">
    <citation type="journal article" date="2015" name="Proc. Natl. Acad. Sci. U.S.A.">
        <title>Genome sequencing of adzuki bean (Vigna angularis) provides insight into high starch and low fat accumulation and domestication.</title>
        <authorList>
            <person name="Yang K."/>
            <person name="Tian Z."/>
            <person name="Chen C."/>
            <person name="Luo L."/>
            <person name="Zhao B."/>
            <person name="Wang Z."/>
            <person name="Yu L."/>
            <person name="Li Y."/>
            <person name="Sun Y."/>
            <person name="Li W."/>
            <person name="Chen Y."/>
            <person name="Li Y."/>
            <person name="Zhang Y."/>
            <person name="Ai D."/>
            <person name="Zhao J."/>
            <person name="Shang C."/>
            <person name="Ma Y."/>
            <person name="Wu B."/>
            <person name="Wang M."/>
            <person name="Gao L."/>
            <person name="Sun D."/>
            <person name="Zhang P."/>
            <person name="Guo F."/>
            <person name="Wang W."/>
            <person name="Li Y."/>
            <person name="Wang J."/>
            <person name="Varshney R.K."/>
            <person name="Wang J."/>
            <person name="Ling H.Q."/>
            <person name="Wan P."/>
        </authorList>
    </citation>
    <scope>NUCLEOTIDE SEQUENCE</scope>
    <source>
        <strain evidence="6">cv. Jingnong 6</strain>
    </source>
</reference>
<dbReference type="InterPro" id="IPR004343">
    <property type="entry name" value="Plus-3_dom"/>
</dbReference>
<evidence type="ECO:0000313" key="5">
    <source>
        <dbReference type="EMBL" id="KOM27607.1"/>
    </source>
</evidence>
<gene>
    <name evidence="4" type="ORF">HKW66_Vig0163310</name>
    <name evidence="5" type="ORF">LR48_Vigan442s004300</name>
</gene>
<dbReference type="SMART" id="SM00719">
    <property type="entry name" value="Plus3"/>
    <property type="match status" value="1"/>
</dbReference>
<sequence length="1035" mass="114791">MSAENKKIKPKTDIELFLNNANRCVWKKLNNDSGAGANAASRVDMTFAATDPLSEIVWSPEKGLSLRCADSSFADKNTSLFRDVGTSCMVLTRPQNFTGGSSTTDNPLDDDFVKPLAVLCAKGDIAEADAPTMHATGDSGVKAKFKAYEEDDIGSFGHKDIVNTAATTPNLPYDESGNLVNNYEKAARDQPNIGTNNMSGIEGNKFSAMSGQADKGPLDNLLLQSDEIKPNMDQNPSSGRHSDEGVDIHLGKKAVVTGNLHTAVEPVVDFKGSDAPGTNLASSSRRPLEKMEFSAENDLRTDNFEAACAGTSGVNVHEVENKLQDNEMMLPCDKILPAMHSPCHSRIYKAINKGKEKSLSDGDANVALSREDNDSHSSVESCNSAGFFPTGKKRRNFQQQLIIGSKRVKRQMEETSGSKSYVKQDSSFMNWISNMVKGLSQSIQNDSNTLALSLANPKHHNLQPNEKLMACNMNQDSEQKTTGFKSIFQSIYCPSLKNVETRIHHQEGKSSEDLEPGINATPITCCAENNSLSKLCLQSNKFEVSMGRYEAGPSSQPQIKPLNFFNCQESSKSNPVETKNNSIFGFSRDKEEVAPHSSSSKQNTNNNDNIDSNVLSDRKDEENTCHRRENLASLWITRLSPKFAAPLREQPTNETEVSTDLKEENDLKSKYKFKPLSSSSGLRNLEPMSSMFARRYGAIKHIIPANTEDKAKQVNMLCLFCGTRGHQLSDCSEIAENKLADLQKNIDSYGGLEECPCMCIICFEPNHWAVSCPTSISVGKHELKANTSVNDRGKHFIPNNQESVRLGEDDRVLSGGYVNGETDHPAGQDICLKRKSNEIMTFKEVSNASFKKYCGSSSEENKFRENPMSTPSKFTEKHTSHLPEKIFDAVKKLRLSRTEILKWINTHGSISQLDGFFLRLRLGKWKEGIGETGYLVACINETQSRRQSSERNTRKSFSVQVGSIKCMVESQYISNQDFLEHHGNGYLIPILEMAFCVFEQEEIMEWWFNTSEAGAEIPSEEDLIEKFKKKNMLGL</sequence>
<dbReference type="GO" id="GO:0003677">
    <property type="term" value="F:DNA binding"/>
    <property type="evidence" value="ECO:0007669"/>
    <property type="project" value="InterPro"/>
</dbReference>
<name>A0A0L9TAP4_PHAAN</name>
<dbReference type="GO" id="GO:0008270">
    <property type="term" value="F:zinc ion binding"/>
    <property type="evidence" value="ECO:0007669"/>
    <property type="project" value="InterPro"/>
</dbReference>
<feature type="domain" description="CCHC-type" evidence="2">
    <location>
        <begin position="758"/>
        <end position="774"/>
    </location>
</feature>
<dbReference type="AlphaFoldDB" id="A0A0L9TAP4"/>
<feature type="region of interest" description="Disordered" evidence="1">
    <location>
        <begin position="590"/>
        <end position="624"/>
    </location>
</feature>
<dbReference type="EMBL" id="KQ258389">
    <property type="protein sequence ID" value="KOM27607.1"/>
    <property type="molecule type" value="Genomic_DNA"/>
</dbReference>
<evidence type="ECO:0000313" key="7">
    <source>
        <dbReference type="Proteomes" id="UP000743370"/>
    </source>
</evidence>
<evidence type="ECO:0000256" key="1">
    <source>
        <dbReference type="SAM" id="MobiDB-lite"/>
    </source>
</evidence>
<evidence type="ECO:0008006" key="8">
    <source>
        <dbReference type="Google" id="ProtNLM"/>
    </source>
</evidence>
<feature type="domain" description="Plus3" evidence="3">
    <location>
        <begin position="884"/>
        <end position="992"/>
    </location>
</feature>
<dbReference type="STRING" id="3914.A0A0L9TAP4"/>
<proteinExistence type="predicted"/>
<reference evidence="5" key="2">
    <citation type="submission" date="2015-02" db="EMBL/GenBank/DDBJ databases">
        <authorList>
            <person name="Chooi Y.-H."/>
        </authorList>
    </citation>
    <scope>NUCLEOTIDE SEQUENCE</scope>
    <source>
        <tissue evidence="5">Seedling</tissue>
    </source>
</reference>
<evidence type="ECO:0000313" key="6">
    <source>
        <dbReference type="Proteomes" id="UP000053144"/>
    </source>
</evidence>
<dbReference type="OMA" id="CITEANS"/>
<feature type="compositionally biased region" description="Low complexity" evidence="1">
    <location>
        <begin position="597"/>
        <end position="615"/>
    </location>
</feature>
<feature type="domain" description="CCHC-type" evidence="2">
    <location>
        <begin position="717"/>
        <end position="733"/>
    </location>
</feature>
<dbReference type="InterPro" id="IPR001878">
    <property type="entry name" value="Znf_CCHC"/>
</dbReference>
<dbReference type="Pfam" id="PF03126">
    <property type="entry name" value="Plus-3"/>
    <property type="match status" value="1"/>
</dbReference>
<dbReference type="Gene3D" id="4.10.60.10">
    <property type="entry name" value="Zinc finger, CCHC-type"/>
    <property type="match status" value="1"/>
</dbReference>
<dbReference type="Gramene" id="KOM27607">
    <property type="protein sequence ID" value="KOM27607"/>
    <property type="gene ID" value="LR48_Vigan442s004300"/>
</dbReference>
<dbReference type="SUPFAM" id="SSF159042">
    <property type="entry name" value="Plus3-like"/>
    <property type="match status" value="1"/>
</dbReference>
<dbReference type="Proteomes" id="UP000053144">
    <property type="component" value="Unassembled WGS sequence"/>
</dbReference>
<dbReference type="SMART" id="SM00343">
    <property type="entry name" value="ZnF_C2HC"/>
    <property type="match status" value="2"/>
</dbReference>
<dbReference type="InterPro" id="IPR036128">
    <property type="entry name" value="Plus3-like_sf"/>
</dbReference>
<accession>A0A0L9TAP4</accession>
<evidence type="ECO:0000313" key="4">
    <source>
        <dbReference type="EMBL" id="KAG2375515.1"/>
    </source>
</evidence>
<organism evidence="5 6">
    <name type="scientific">Phaseolus angularis</name>
    <name type="common">Azuki bean</name>
    <name type="synonym">Vigna angularis</name>
    <dbReference type="NCBI Taxonomy" id="3914"/>
    <lineage>
        <taxon>Eukaryota</taxon>
        <taxon>Viridiplantae</taxon>
        <taxon>Streptophyta</taxon>
        <taxon>Embryophyta</taxon>
        <taxon>Tracheophyta</taxon>
        <taxon>Spermatophyta</taxon>
        <taxon>Magnoliopsida</taxon>
        <taxon>eudicotyledons</taxon>
        <taxon>Gunneridae</taxon>
        <taxon>Pentapetalae</taxon>
        <taxon>rosids</taxon>
        <taxon>fabids</taxon>
        <taxon>Fabales</taxon>
        <taxon>Fabaceae</taxon>
        <taxon>Papilionoideae</taxon>
        <taxon>50 kb inversion clade</taxon>
        <taxon>NPAAA clade</taxon>
        <taxon>indigoferoid/millettioid clade</taxon>
        <taxon>Phaseoleae</taxon>
        <taxon>Vigna</taxon>
    </lineage>
</organism>
<dbReference type="PANTHER" id="PTHR38940">
    <property type="entry name" value="PLUS3 DOMAIN-CONTAINING PROTEIN"/>
    <property type="match status" value="1"/>
</dbReference>
<reference evidence="4 7" key="3">
    <citation type="submission" date="2020-05" db="EMBL/GenBank/DDBJ databases">
        <title>Vigna angularis (adzuki bean) Var. LongXiaoDou No. 4 denovo assembly.</title>
        <authorList>
            <person name="Xiang H."/>
        </authorList>
    </citation>
    <scope>NUCLEOTIDE SEQUENCE [LARGE SCALE GENOMIC DNA]</scope>
    <source>
        <tissue evidence="4">Leaf</tissue>
    </source>
</reference>
<dbReference type="EMBL" id="JABFOF010000010">
    <property type="protein sequence ID" value="KAG2375515.1"/>
    <property type="molecule type" value="Genomic_DNA"/>
</dbReference>
<protein>
    <recommendedName>
        <fullName evidence="8">Plus3 domain-containing protein</fullName>
    </recommendedName>
</protein>
<evidence type="ECO:0000259" key="2">
    <source>
        <dbReference type="SMART" id="SM00343"/>
    </source>
</evidence>
<dbReference type="PANTHER" id="PTHR38940:SF4">
    <property type="entry name" value="OS01G0775100 PROTEIN"/>
    <property type="match status" value="1"/>
</dbReference>
<evidence type="ECO:0000259" key="3">
    <source>
        <dbReference type="SMART" id="SM00719"/>
    </source>
</evidence>
<dbReference type="Gene3D" id="3.90.70.200">
    <property type="entry name" value="Plus-3 domain"/>
    <property type="match status" value="1"/>
</dbReference>